<evidence type="ECO:0000256" key="3">
    <source>
        <dbReference type="ARBA" id="ARBA00022989"/>
    </source>
</evidence>
<sequence length="283" mass="29686">MNTLAPGTGTRAPADRDSTPPPPAPGPSPARASLRRLRALGRAELTLLLRNRTSLFVALLMPVGMVALAWSSLQGMDLDGTGVSAAEAVLTGGVGIVLILVVYLNPLSAYVARREERVLKRQRTGELSDAEILAGPALPSVALALAQCALLVLAGWTVWDLSAPQRPDLLMAGLALGSVLLVLLAAVTAAFTRTVESAQLTAMPLLMVSALGSGLFVPLEVLPDTVADICRLLPLTPAMELVQGGWLGGLEAGDALRAPALALAWSALGVFAVRRWFRWDPRQ</sequence>
<evidence type="ECO:0000256" key="1">
    <source>
        <dbReference type="ARBA" id="ARBA00004141"/>
    </source>
</evidence>
<accession>A0ABN2PLD5</accession>
<evidence type="ECO:0000256" key="2">
    <source>
        <dbReference type="ARBA" id="ARBA00022692"/>
    </source>
</evidence>
<feature type="transmembrane region" description="Helical" evidence="6">
    <location>
        <begin position="93"/>
        <end position="112"/>
    </location>
</feature>
<evidence type="ECO:0000313" key="9">
    <source>
        <dbReference type="Proteomes" id="UP001501303"/>
    </source>
</evidence>
<feature type="transmembrane region" description="Helical" evidence="6">
    <location>
        <begin position="133"/>
        <end position="157"/>
    </location>
</feature>
<dbReference type="RefSeq" id="WP_344263662.1">
    <property type="nucleotide sequence ID" value="NZ_BAAAMJ010000038.1"/>
</dbReference>
<dbReference type="Pfam" id="PF01061">
    <property type="entry name" value="ABC2_membrane"/>
    <property type="match status" value="1"/>
</dbReference>
<feature type="transmembrane region" description="Helical" evidence="6">
    <location>
        <begin position="55"/>
        <end position="73"/>
    </location>
</feature>
<keyword evidence="9" id="KW-1185">Reference proteome</keyword>
<dbReference type="PANTHER" id="PTHR43027:SF2">
    <property type="entry name" value="TRANSPORT PERMEASE PROTEIN"/>
    <property type="match status" value="1"/>
</dbReference>
<feature type="region of interest" description="Disordered" evidence="5">
    <location>
        <begin position="1"/>
        <end position="31"/>
    </location>
</feature>
<dbReference type="PANTHER" id="PTHR43027">
    <property type="entry name" value="DOXORUBICIN RESISTANCE ABC TRANSPORTER PERMEASE PROTEIN DRRC-RELATED"/>
    <property type="match status" value="1"/>
</dbReference>
<feature type="transmembrane region" description="Helical" evidence="6">
    <location>
        <begin position="169"/>
        <end position="191"/>
    </location>
</feature>
<feature type="transmembrane region" description="Helical" evidence="6">
    <location>
        <begin position="256"/>
        <end position="277"/>
    </location>
</feature>
<comment type="caution">
    <text evidence="8">The sequence shown here is derived from an EMBL/GenBank/DDBJ whole genome shotgun (WGS) entry which is preliminary data.</text>
</comment>
<dbReference type="Proteomes" id="UP001501303">
    <property type="component" value="Unassembled WGS sequence"/>
</dbReference>
<feature type="domain" description="ABC-2 type transporter transmembrane" evidence="7">
    <location>
        <begin position="37"/>
        <end position="244"/>
    </location>
</feature>
<evidence type="ECO:0000256" key="6">
    <source>
        <dbReference type="SAM" id="Phobius"/>
    </source>
</evidence>
<dbReference type="InterPro" id="IPR052902">
    <property type="entry name" value="ABC-2_transporter"/>
</dbReference>
<evidence type="ECO:0000259" key="7">
    <source>
        <dbReference type="Pfam" id="PF01061"/>
    </source>
</evidence>
<dbReference type="InterPro" id="IPR013525">
    <property type="entry name" value="ABC2_TM"/>
</dbReference>
<organism evidence="8 9">
    <name type="scientific">Streptomyces sodiiphilus</name>
    <dbReference type="NCBI Taxonomy" id="226217"/>
    <lineage>
        <taxon>Bacteria</taxon>
        <taxon>Bacillati</taxon>
        <taxon>Actinomycetota</taxon>
        <taxon>Actinomycetes</taxon>
        <taxon>Kitasatosporales</taxon>
        <taxon>Streptomycetaceae</taxon>
        <taxon>Streptomyces</taxon>
    </lineage>
</organism>
<keyword evidence="2 6" id="KW-0812">Transmembrane</keyword>
<proteinExistence type="predicted"/>
<keyword evidence="4 6" id="KW-0472">Membrane</keyword>
<evidence type="ECO:0000256" key="5">
    <source>
        <dbReference type="SAM" id="MobiDB-lite"/>
    </source>
</evidence>
<dbReference type="EMBL" id="BAAAMJ010000038">
    <property type="protein sequence ID" value="GAA1924756.1"/>
    <property type="molecule type" value="Genomic_DNA"/>
</dbReference>
<evidence type="ECO:0000313" key="8">
    <source>
        <dbReference type="EMBL" id="GAA1924756.1"/>
    </source>
</evidence>
<reference evidence="8 9" key="1">
    <citation type="journal article" date="2019" name="Int. J. Syst. Evol. Microbiol.">
        <title>The Global Catalogue of Microorganisms (GCM) 10K type strain sequencing project: providing services to taxonomists for standard genome sequencing and annotation.</title>
        <authorList>
            <consortium name="The Broad Institute Genomics Platform"/>
            <consortium name="The Broad Institute Genome Sequencing Center for Infectious Disease"/>
            <person name="Wu L."/>
            <person name="Ma J."/>
        </authorList>
    </citation>
    <scope>NUCLEOTIDE SEQUENCE [LARGE SCALE GENOMIC DNA]</scope>
    <source>
        <strain evidence="8 9">JCM 13581</strain>
    </source>
</reference>
<evidence type="ECO:0000256" key="4">
    <source>
        <dbReference type="ARBA" id="ARBA00023136"/>
    </source>
</evidence>
<feature type="compositionally biased region" description="Pro residues" evidence="5">
    <location>
        <begin position="19"/>
        <end position="28"/>
    </location>
</feature>
<comment type="subcellular location">
    <subcellularLocation>
        <location evidence="1">Membrane</location>
        <topology evidence="1">Multi-pass membrane protein</topology>
    </subcellularLocation>
</comment>
<feature type="transmembrane region" description="Helical" evidence="6">
    <location>
        <begin position="198"/>
        <end position="217"/>
    </location>
</feature>
<protein>
    <submittedName>
        <fullName evidence="8">ABC transporter permease</fullName>
    </submittedName>
</protein>
<keyword evidence="3 6" id="KW-1133">Transmembrane helix</keyword>
<name>A0ABN2PLD5_9ACTN</name>
<gene>
    <name evidence="8" type="ORF">GCM10009716_36260</name>
</gene>